<feature type="signal peptide" evidence="1">
    <location>
        <begin position="1"/>
        <end position="22"/>
    </location>
</feature>
<organism evidence="2 3">
    <name type="scientific">Tepidiforma thermophila (strain KCTC 52669 / CGMCC 1.13589 / G233)</name>
    <dbReference type="NCBI Taxonomy" id="2761530"/>
    <lineage>
        <taxon>Bacteria</taxon>
        <taxon>Bacillati</taxon>
        <taxon>Chloroflexota</taxon>
        <taxon>Tepidiformia</taxon>
        <taxon>Tepidiformales</taxon>
        <taxon>Tepidiformaceae</taxon>
        <taxon>Tepidiforma</taxon>
    </lineage>
</organism>
<dbReference type="EMBL" id="PDJQ01000001">
    <property type="protein sequence ID" value="PFG73298.1"/>
    <property type="molecule type" value="Genomic_DNA"/>
</dbReference>
<comment type="caution">
    <text evidence="2">The sequence shown here is derived from an EMBL/GenBank/DDBJ whole genome shotgun (WGS) entry which is preliminary data.</text>
</comment>
<dbReference type="SUPFAM" id="SSF49777">
    <property type="entry name" value="PEBP-like"/>
    <property type="match status" value="1"/>
</dbReference>
<dbReference type="InterPro" id="IPR036610">
    <property type="entry name" value="PEBP-like_sf"/>
</dbReference>
<name>A0A2A9HC24_TEPT2</name>
<dbReference type="PANTHER" id="PTHR30289:SF1">
    <property type="entry name" value="PEBP (PHOSPHATIDYLETHANOLAMINE-BINDING PROTEIN) FAMILY PROTEIN"/>
    <property type="match status" value="1"/>
</dbReference>
<dbReference type="Proteomes" id="UP000223071">
    <property type="component" value="Unassembled WGS sequence"/>
</dbReference>
<evidence type="ECO:0000313" key="3">
    <source>
        <dbReference type="Proteomes" id="UP000223071"/>
    </source>
</evidence>
<dbReference type="NCBIfam" id="TIGR00481">
    <property type="entry name" value="YbhB/YbcL family Raf kinase inhibitor-like protein"/>
    <property type="match status" value="1"/>
</dbReference>
<evidence type="ECO:0000313" key="2">
    <source>
        <dbReference type="EMBL" id="PFG73298.1"/>
    </source>
</evidence>
<protein>
    <recommendedName>
        <fullName evidence="4">YbhB/YbcL family Raf kinase inhibitor-like protein</fullName>
    </recommendedName>
</protein>
<keyword evidence="3" id="KW-1185">Reference proteome</keyword>
<dbReference type="InterPro" id="IPR005247">
    <property type="entry name" value="YbhB_YbcL/LppC-like"/>
</dbReference>
<gene>
    <name evidence="2" type="ORF">A9A59_0493</name>
</gene>
<dbReference type="CDD" id="cd00865">
    <property type="entry name" value="PEBP_bact_arch"/>
    <property type="match status" value="1"/>
</dbReference>
<accession>A0A2A9HC24</accession>
<evidence type="ECO:0000256" key="1">
    <source>
        <dbReference type="SAM" id="SignalP"/>
    </source>
</evidence>
<dbReference type="PANTHER" id="PTHR30289">
    <property type="entry name" value="UNCHARACTERIZED PROTEIN YBCL-RELATED"/>
    <property type="match status" value="1"/>
</dbReference>
<keyword evidence="1" id="KW-0732">Signal</keyword>
<proteinExistence type="predicted"/>
<dbReference type="Gene3D" id="3.90.280.10">
    <property type="entry name" value="PEBP-like"/>
    <property type="match status" value="1"/>
</dbReference>
<dbReference type="RefSeq" id="WP_098502764.1">
    <property type="nucleotide sequence ID" value="NZ_PDJQ01000001.1"/>
</dbReference>
<evidence type="ECO:0008006" key="4">
    <source>
        <dbReference type="Google" id="ProtNLM"/>
    </source>
</evidence>
<dbReference type="Pfam" id="PF01161">
    <property type="entry name" value="PBP"/>
    <property type="match status" value="1"/>
</dbReference>
<feature type="chain" id="PRO_5012744274" description="YbhB/YbcL family Raf kinase inhibitor-like protein" evidence="1">
    <location>
        <begin position="23"/>
        <end position="187"/>
    </location>
</feature>
<dbReference type="InterPro" id="IPR008914">
    <property type="entry name" value="PEBP"/>
</dbReference>
<sequence>MERFRSWLTFGALAAAALLAPACGGREPLDLPEPPGRLAVTSPAFTDGAAIPPGYTCDGPDRSPPLRWEGAPEGTVAFAIVVDDPDAGGFVHWLAWNLPAEVDALDSGASPGGPMPPGTIEAKNDFGRAGYGGPCPPRGKEHRYRFLIYALDAPLAAGPGAPRDDVEREIARHAIAAGELAGRYRRR</sequence>
<dbReference type="AlphaFoldDB" id="A0A2A9HC24"/>
<reference evidence="2 3" key="1">
    <citation type="submission" date="2017-09" db="EMBL/GenBank/DDBJ databases">
        <title>Sequencing the genomes of two abundant thermophiles in Great Basin hot springs: Thermocrinis jamiesonii and novel Chloroflexi Thermoflexus hugenholtzii.</title>
        <authorList>
            <person name="Hedlund B."/>
        </authorList>
    </citation>
    <scope>NUCLEOTIDE SEQUENCE [LARGE SCALE GENOMIC DNA]</scope>
    <source>
        <strain evidence="2 3">G233</strain>
    </source>
</reference>